<dbReference type="InterPro" id="IPR050449">
    <property type="entry name" value="Ephrin_rcpt_TKs"/>
</dbReference>
<keyword evidence="7 11" id="KW-0067">ATP-binding</keyword>
<dbReference type="GO" id="GO:0007411">
    <property type="term" value="P:axon guidance"/>
    <property type="evidence" value="ECO:0007669"/>
    <property type="project" value="TreeGrafter"/>
</dbReference>
<dbReference type="PROSITE" id="PS50011">
    <property type="entry name" value="PROTEIN_KINASE_DOM"/>
    <property type="match status" value="1"/>
</dbReference>
<dbReference type="AlphaFoldDB" id="A0A9W9ZEY7"/>
<dbReference type="Pfam" id="PF00041">
    <property type="entry name" value="fn3"/>
    <property type="match status" value="1"/>
</dbReference>
<evidence type="ECO:0000256" key="3">
    <source>
        <dbReference type="ARBA" id="ARBA00022679"/>
    </source>
</evidence>
<evidence type="ECO:0000313" key="16">
    <source>
        <dbReference type="Proteomes" id="UP001163046"/>
    </source>
</evidence>
<evidence type="ECO:0000256" key="6">
    <source>
        <dbReference type="ARBA" id="ARBA00022777"/>
    </source>
</evidence>
<dbReference type="InterPro" id="IPR036116">
    <property type="entry name" value="FN3_sf"/>
</dbReference>
<dbReference type="PROSITE" id="PS50853">
    <property type="entry name" value="FN3"/>
    <property type="match status" value="2"/>
</dbReference>
<dbReference type="PANTHER" id="PTHR46877:SF14">
    <property type="entry name" value="RECEPTOR PROTEIN-TYROSINE KINASE"/>
    <property type="match status" value="1"/>
</dbReference>
<evidence type="ECO:0000256" key="8">
    <source>
        <dbReference type="ARBA" id="ARBA00022989"/>
    </source>
</evidence>
<feature type="domain" description="Protein kinase" evidence="12">
    <location>
        <begin position="306"/>
        <end position="546"/>
    </location>
</feature>
<evidence type="ECO:0000259" key="12">
    <source>
        <dbReference type="PROSITE" id="PS50011"/>
    </source>
</evidence>
<feature type="domain" description="SAM" evidence="13">
    <location>
        <begin position="569"/>
        <end position="633"/>
    </location>
</feature>
<dbReference type="InterPro" id="IPR008266">
    <property type="entry name" value="Tyr_kinase_AS"/>
</dbReference>
<dbReference type="SUPFAM" id="SSF49265">
    <property type="entry name" value="Fibronectin type III"/>
    <property type="match status" value="1"/>
</dbReference>
<dbReference type="PROSITE" id="PS50105">
    <property type="entry name" value="SAM_DOMAIN"/>
    <property type="match status" value="1"/>
</dbReference>
<dbReference type="CDD" id="cd00063">
    <property type="entry name" value="FN3"/>
    <property type="match status" value="2"/>
</dbReference>
<keyword evidence="5 11" id="KW-0547">Nucleotide-binding</keyword>
<dbReference type="Gene3D" id="1.10.510.10">
    <property type="entry name" value="Transferase(Phosphotransferase) domain 1"/>
    <property type="match status" value="2"/>
</dbReference>
<dbReference type="GO" id="GO:0005886">
    <property type="term" value="C:plasma membrane"/>
    <property type="evidence" value="ECO:0007669"/>
    <property type="project" value="TreeGrafter"/>
</dbReference>
<dbReference type="SUPFAM" id="SSF56112">
    <property type="entry name" value="Protein kinase-like (PK-like)"/>
    <property type="match status" value="1"/>
</dbReference>
<dbReference type="PROSITE" id="PS00107">
    <property type="entry name" value="PROTEIN_KINASE_ATP"/>
    <property type="match status" value="1"/>
</dbReference>
<gene>
    <name evidence="15" type="primary">EPHA5_2</name>
    <name evidence="15" type="ORF">OS493_014151</name>
</gene>
<dbReference type="GO" id="GO:0005524">
    <property type="term" value="F:ATP binding"/>
    <property type="evidence" value="ECO:0007669"/>
    <property type="project" value="UniProtKB-UniRule"/>
</dbReference>
<keyword evidence="10 15" id="KW-0675">Receptor</keyword>
<dbReference type="FunFam" id="3.30.200.20:FF:000802">
    <property type="entry name" value="Ephrin receptor 1"/>
    <property type="match status" value="1"/>
</dbReference>
<keyword evidence="8" id="KW-1133">Transmembrane helix</keyword>
<dbReference type="SMART" id="SM00454">
    <property type="entry name" value="SAM"/>
    <property type="match status" value="1"/>
</dbReference>
<evidence type="ECO:0000259" key="14">
    <source>
        <dbReference type="PROSITE" id="PS50853"/>
    </source>
</evidence>
<feature type="domain" description="Fibronectin type-III" evidence="14">
    <location>
        <begin position="177"/>
        <end position="269"/>
    </location>
</feature>
<dbReference type="PANTHER" id="PTHR46877">
    <property type="entry name" value="EPH RECEPTOR A5"/>
    <property type="match status" value="1"/>
</dbReference>
<dbReference type="EMBL" id="MU826356">
    <property type="protein sequence ID" value="KAJ7379744.1"/>
    <property type="molecule type" value="Genomic_DNA"/>
</dbReference>
<evidence type="ECO:0000313" key="15">
    <source>
        <dbReference type="EMBL" id="KAJ7379744.1"/>
    </source>
</evidence>
<accession>A0A9W9ZEY7</accession>
<dbReference type="PROSITE" id="PS00109">
    <property type="entry name" value="PROTEIN_KINASE_TYR"/>
    <property type="match status" value="1"/>
</dbReference>
<dbReference type="InterPro" id="IPR013783">
    <property type="entry name" value="Ig-like_fold"/>
</dbReference>
<evidence type="ECO:0000256" key="11">
    <source>
        <dbReference type="PROSITE-ProRule" id="PRU10141"/>
    </source>
</evidence>
<keyword evidence="6" id="KW-0418">Kinase</keyword>
<dbReference type="Gene3D" id="1.10.150.50">
    <property type="entry name" value="Transcription Factor, Ets-1"/>
    <property type="match status" value="1"/>
</dbReference>
<feature type="domain" description="Fibronectin type-III" evidence="14">
    <location>
        <begin position="60"/>
        <end position="176"/>
    </location>
</feature>
<keyword evidence="9" id="KW-0472">Membrane</keyword>
<dbReference type="InterPro" id="IPR017441">
    <property type="entry name" value="Protein_kinase_ATP_BS"/>
</dbReference>
<evidence type="ECO:0000256" key="2">
    <source>
        <dbReference type="ARBA" id="ARBA00011902"/>
    </source>
</evidence>
<dbReference type="InterPro" id="IPR000719">
    <property type="entry name" value="Prot_kinase_dom"/>
</dbReference>
<dbReference type="GO" id="GO:0005005">
    <property type="term" value="F:transmembrane-ephrin receptor activity"/>
    <property type="evidence" value="ECO:0007669"/>
    <property type="project" value="TreeGrafter"/>
</dbReference>
<comment type="subcellular location">
    <subcellularLocation>
        <location evidence="1">Membrane</location>
        <topology evidence="1">Single-pass membrane protein</topology>
    </subcellularLocation>
</comment>
<dbReference type="Gene3D" id="2.60.40.10">
    <property type="entry name" value="Immunoglobulins"/>
    <property type="match status" value="2"/>
</dbReference>
<organism evidence="15 16">
    <name type="scientific">Desmophyllum pertusum</name>
    <dbReference type="NCBI Taxonomy" id="174260"/>
    <lineage>
        <taxon>Eukaryota</taxon>
        <taxon>Metazoa</taxon>
        <taxon>Cnidaria</taxon>
        <taxon>Anthozoa</taxon>
        <taxon>Hexacorallia</taxon>
        <taxon>Scleractinia</taxon>
        <taxon>Caryophylliina</taxon>
        <taxon>Caryophylliidae</taxon>
        <taxon>Desmophyllum</taxon>
    </lineage>
</organism>
<sequence length="649" mass="73130">MIQNPIKLKEIVRKMRFNSREVCLFIVKVMASGTPVDLKEDVSVRKTCRMLAENASFAISPRNAKITFGNQSTVVIRWLPSAITGDRTHVFYDVECRRPCDDDGDSTCVDEACGSDVTYIPYKEGLNVTDVMITNLSTFVNYTLKIYAMNRVSEVAKRRYGVEGNFATITVRTNGSVPGTPEVSVEQPKSVVIVSWTLEQKNGIIKDYHVTYIRDDDSSDSSALTTQKMEQRFEDLMAGKTYEFQVFAVNDVGKGPTGVKTFTLRKGSELQPTNLMDQRRYIDPANYLDLMECLSTFTMELNRSDTKLEGLIGQGEFADVYKGILKTREGKQVVAVKVLRPGSSEKNQKDFLSEASIVSQFNHPNVIRLIGVVTQSRPMMILTEYLESGSLDHFLKARDGQLTNLQLIGMARGVACGMVYLSDMNFIHRDLAARNVLVGENMLCKVSDFGLSRELADDDQDTAEYHTQGGKIPIRWTAPKRFNTGHSVPLVTCGVMVIKRVETGYRLPPPQGCPNVIFCLMMECWDKDKSKRPTFSEIVSRFDELIRSPEVLGDVVSQPTAASVEVDSPEFHSVDDWLKYINMEKYSETYQTANIDDLNKVTQLHDNDLKEMGITLIGHRHKMNKSIKAMKSTFNNKGMDDEDDHAERR</sequence>
<evidence type="ECO:0000256" key="1">
    <source>
        <dbReference type="ARBA" id="ARBA00004167"/>
    </source>
</evidence>
<evidence type="ECO:0000256" key="5">
    <source>
        <dbReference type="ARBA" id="ARBA00022741"/>
    </source>
</evidence>
<dbReference type="OrthoDB" id="4062651at2759"/>
<dbReference type="Pfam" id="PF07647">
    <property type="entry name" value="SAM_2"/>
    <property type="match status" value="1"/>
</dbReference>
<dbReference type="InterPro" id="IPR003961">
    <property type="entry name" value="FN3_dom"/>
</dbReference>
<evidence type="ECO:0000256" key="10">
    <source>
        <dbReference type="ARBA" id="ARBA00023170"/>
    </source>
</evidence>
<dbReference type="EC" id="2.7.10.1" evidence="2"/>
<keyword evidence="4" id="KW-0812">Transmembrane</keyword>
<proteinExistence type="predicted"/>
<feature type="binding site" evidence="11">
    <location>
        <position position="337"/>
    </location>
    <ligand>
        <name>ATP</name>
        <dbReference type="ChEBI" id="CHEBI:30616"/>
    </ligand>
</feature>
<evidence type="ECO:0000256" key="4">
    <source>
        <dbReference type="ARBA" id="ARBA00022692"/>
    </source>
</evidence>
<evidence type="ECO:0000259" key="13">
    <source>
        <dbReference type="PROSITE" id="PS50105"/>
    </source>
</evidence>
<dbReference type="SMART" id="SM00060">
    <property type="entry name" value="FN3"/>
    <property type="match status" value="2"/>
</dbReference>
<dbReference type="Proteomes" id="UP001163046">
    <property type="component" value="Unassembled WGS sequence"/>
</dbReference>
<dbReference type="InterPro" id="IPR001660">
    <property type="entry name" value="SAM"/>
</dbReference>
<dbReference type="InterPro" id="IPR020635">
    <property type="entry name" value="Tyr_kinase_cat_dom"/>
</dbReference>
<name>A0A9W9ZEY7_9CNID</name>
<evidence type="ECO:0000256" key="9">
    <source>
        <dbReference type="ARBA" id="ARBA00023136"/>
    </source>
</evidence>
<keyword evidence="3 15" id="KW-0808">Transferase</keyword>
<dbReference type="InterPro" id="IPR001245">
    <property type="entry name" value="Ser-Thr/Tyr_kinase_cat_dom"/>
</dbReference>
<reference evidence="15" key="1">
    <citation type="submission" date="2023-01" db="EMBL/GenBank/DDBJ databases">
        <title>Genome assembly of the deep-sea coral Lophelia pertusa.</title>
        <authorList>
            <person name="Herrera S."/>
            <person name="Cordes E."/>
        </authorList>
    </citation>
    <scope>NUCLEOTIDE SEQUENCE</scope>
    <source>
        <strain evidence="15">USNM1676648</strain>
        <tissue evidence="15">Polyp</tissue>
    </source>
</reference>
<dbReference type="InterPro" id="IPR013761">
    <property type="entry name" value="SAM/pointed_sf"/>
</dbReference>
<dbReference type="Gene3D" id="3.30.200.20">
    <property type="entry name" value="Phosphorylase Kinase, domain 1"/>
    <property type="match status" value="1"/>
</dbReference>
<dbReference type="GO" id="GO:0030425">
    <property type="term" value="C:dendrite"/>
    <property type="evidence" value="ECO:0007669"/>
    <property type="project" value="TreeGrafter"/>
</dbReference>
<comment type="caution">
    <text evidence="15">The sequence shown here is derived from an EMBL/GenBank/DDBJ whole genome shotgun (WGS) entry which is preliminary data.</text>
</comment>
<dbReference type="Pfam" id="PF07714">
    <property type="entry name" value="PK_Tyr_Ser-Thr"/>
    <property type="match status" value="2"/>
</dbReference>
<protein>
    <recommendedName>
        <fullName evidence="2">receptor protein-tyrosine kinase</fullName>
        <ecNumber evidence="2">2.7.10.1</ecNumber>
    </recommendedName>
</protein>
<keyword evidence="16" id="KW-1185">Reference proteome</keyword>
<dbReference type="SUPFAM" id="SSF47769">
    <property type="entry name" value="SAM/Pointed domain"/>
    <property type="match status" value="1"/>
</dbReference>
<dbReference type="PRINTS" id="PR00109">
    <property type="entry name" value="TYRKINASE"/>
</dbReference>
<dbReference type="InterPro" id="IPR011009">
    <property type="entry name" value="Kinase-like_dom_sf"/>
</dbReference>
<evidence type="ECO:0000256" key="7">
    <source>
        <dbReference type="ARBA" id="ARBA00022840"/>
    </source>
</evidence>
<dbReference type="SMART" id="SM00219">
    <property type="entry name" value="TyrKc"/>
    <property type="match status" value="1"/>
</dbReference>